<dbReference type="Proteomes" id="UP000824533">
    <property type="component" value="Linkage Group LG02"/>
</dbReference>
<proteinExistence type="predicted"/>
<name>A0ACC1DGY9_9NEOP</name>
<dbReference type="EMBL" id="CM034388">
    <property type="protein sequence ID" value="KAJ0183218.1"/>
    <property type="molecule type" value="Genomic_DNA"/>
</dbReference>
<comment type="caution">
    <text evidence="1">The sequence shown here is derived from an EMBL/GenBank/DDBJ whole genome shotgun (WGS) entry which is preliminary data.</text>
</comment>
<reference evidence="1 2" key="1">
    <citation type="journal article" date="2021" name="Front. Genet.">
        <title>Chromosome-Level Genome Assembly Reveals Significant Gene Expansion in the Toll and IMD Signaling Pathways of Dendrolimus kikuchii.</title>
        <authorList>
            <person name="Zhou J."/>
            <person name="Wu P."/>
            <person name="Xiong Z."/>
            <person name="Liu N."/>
            <person name="Zhao N."/>
            <person name="Ji M."/>
            <person name="Qiu Y."/>
            <person name="Yang B."/>
        </authorList>
    </citation>
    <scope>NUCLEOTIDE SEQUENCE [LARGE SCALE GENOMIC DNA]</scope>
    <source>
        <strain evidence="1">Ann1</strain>
    </source>
</reference>
<keyword evidence="2" id="KW-1185">Reference proteome</keyword>
<evidence type="ECO:0000313" key="2">
    <source>
        <dbReference type="Proteomes" id="UP000824533"/>
    </source>
</evidence>
<organism evidence="1 2">
    <name type="scientific">Dendrolimus kikuchii</name>
    <dbReference type="NCBI Taxonomy" id="765133"/>
    <lineage>
        <taxon>Eukaryota</taxon>
        <taxon>Metazoa</taxon>
        <taxon>Ecdysozoa</taxon>
        <taxon>Arthropoda</taxon>
        <taxon>Hexapoda</taxon>
        <taxon>Insecta</taxon>
        <taxon>Pterygota</taxon>
        <taxon>Neoptera</taxon>
        <taxon>Endopterygota</taxon>
        <taxon>Lepidoptera</taxon>
        <taxon>Glossata</taxon>
        <taxon>Ditrysia</taxon>
        <taxon>Bombycoidea</taxon>
        <taxon>Lasiocampidae</taxon>
        <taxon>Dendrolimus</taxon>
    </lineage>
</organism>
<protein>
    <submittedName>
        <fullName evidence="1">Uncharacterized protein</fullName>
    </submittedName>
</protein>
<evidence type="ECO:0000313" key="1">
    <source>
        <dbReference type="EMBL" id="KAJ0183218.1"/>
    </source>
</evidence>
<sequence length="258" mass="29405">MFVFKYLIVLCTVFFIRKSSSVVILNKCDIADSSCKIYVYRGLIQSVARGEPEKKIPAIDPLSLKNITISLPKNLQFTLVDVIGKGLKDCSFDDLKTDIDHRYTILNITCNIDFDGQFKFFVPNEVISELGGSGDGDEFSGKGKLKIEKMHFNFDFPFAVVKKNGEIYLQVRYHDGLGVWSRVNGTTQFSSDDLDLGDNFLNNKLIALLNEYSKEIEDSVVSMINLRMNEFYHAFCDWFFDSVPANNFITRDLTPYVN</sequence>
<gene>
    <name evidence="1" type="ORF">K1T71_001194</name>
</gene>
<accession>A0ACC1DGY9</accession>